<feature type="region of interest" description="Disordered" evidence="1">
    <location>
        <begin position="1"/>
        <end position="24"/>
    </location>
</feature>
<dbReference type="OrthoDB" id="6434680at2759"/>
<evidence type="ECO:0000256" key="1">
    <source>
        <dbReference type="SAM" id="MobiDB-lite"/>
    </source>
</evidence>
<organism evidence="2 3">
    <name type="scientific">Eumeta variegata</name>
    <name type="common">Bagworm moth</name>
    <name type="synonym">Eumeta japonica</name>
    <dbReference type="NCBI Taxonomy" id="151549"/>
    <lineage>
        <taxon>Eukaryota</taxon>
        <taxon>Metazoa</taxon>
        <taxon>Ecdysozoa</taxon>
        <taxon>Arthropoda</taxon>
        <taxon>Hexapoda</taxon>
        <taxon>Insecta</taxon>
        <taxon>Pterygota</taxon>
        <taxon>Neoptera</taxon>
        <taxon>Endopterygota</taxon>
        <taxon>Lepidoptera</taxon>
        <taxon>Glossata</taxon>
        <taxon>Ditrysia</taxon>
        <taxon>Tineoidea</taxon>
        <taxon>Psychidae</taxon>
        <taxon>Oiketicinae</taxon>
        <taxon>Eumeta</taxon>
    </lineage>
</organism>
<feature type="region of interest" description="Disordered" evidence="1">
    <location>
        <begin position="168"/>
        <end position="188"/>
    </location>
</feature>
<dbReference type="PANTHER" id="PTHR47331">
    <property type="entry name" value="PHD-TYPE DOMAIN-CONTAINING PROTEIN"/>
    <property type="match status" value="1"/>
</dbReference>
<evidence type="ECO:0008006" key="4">
    <source>
        <dbReference type="Google" id="ProtNLM"/>
    </source>
</evidence>
<reference evidence="2 3" key="1">
    <citation type="journal article" date="2019" name="Commun. Biol.">
        <title>The bagworm genome reveals a unique fibroin gene that provides high tensile strength.</title>
        <authorList>
            <person name="Kono N."/>
            <person name="Nakamura H."/>
            <person name="Ohtoshi R."/>
            <person name="Tomita M."/>
            <person name="Numata K."/>
            <person name="Arakawa K."/>
        </authorList>
    </citation>
    <scope>NUCLEOTIDE SEQUENCE [LARGE SCALE GENOMIC DNA]</scope>
</reference>
<sequence length="283" mass="32631">MTSLIFGASSSPTSDLRTQQNAETCSDEYPNAEMAVKRDHYVDDFICSTDSVPEAAKLISDVTIVHARGFDIRERALEAIWEPECDSLGFDVTFKKLPRDIVNGKNKPTKGNFEPDHVDLRPARSSLSRDNKGCEYRDVTRLGHQDRAPRIRRRERTRVRGRRLLARGTTRRHISRSSPASHELHQTKSCRSRGSNCKRRFGLSPSDEYQKEHGIATERRVLWCDSKTVLRWIRSDPRAYKPFVAHRLAELDERSDRNEWRWVNSADNPRTTRRARTAIWSGG</sequence>
<dbReference type="Proteomes" id="UP000299102">
    <property type="component" value="Unassembled WGS sequence"/>
</dbReference>
<keyword evidence="3" id="KW-1185">Reference proteome</keyword>
<dbReference type="EMBL" id="BGZK01004590">
    <property type="protein sequence ID" value="GBP09838.1"/>
    <property type="molecule type" value="Genomic_DNA"/>
</dbReference>
<comment type="caution">
    <text evidence="2">The sequence shown here is derived from an EMBL/GenBank/DDBJ whole genome shotgun (WGS) entry which is preliminary data.</text>
</comment>
<name>A0A4C1T8M3_EUMVA</name>
<proteinExistence type="predicted"/>
<gene>
    <name evidence="2" type="ORF">EVAR_89224_1</name>
</gene>
<protein>
    <recommendedName>
        <fullName evidence="4">Reverse transcriptase domain-containing protein</fullName>
    </recommendedName>
</protein>
<dbReference type="AlphaFoldDB" id="A0A4C1T8M3"/>
<evidence type="ECO:0000313" key="2">
    <source>
        <dbReference type="EMBL" id="GBP09838.1"/>
    </source>
</evidence>
<evidence type="ECO:0000313" key="3">
    <source>
        <dbReference type="Proteomes" id="UP000299102"/>
    </source>
</evidence>
<accession>A0A4C1T8M3</accession>